<feature type="domain" description="SPOR" evidence="2">
    <location>
        <begin position="126"/>
        <end position="207"/>
    </location>
</feature>
<feature type="compositionally biased region" description="Low complexity" evidence="1">
    <location>
        <begin position="82"/>
        <end position="105"/>
    </location>
</feature>
<dbReference type="PROSITE" id="PS51724">
    <property type="entry name" value="SPOR"/>
    <property type="match status" value="1"/>
</dbReference>
<evidence type="ECO:0000313" key="4">
    <source>
        <dbReference type="Proteomes" id="UP000060787"/>
    </source>
</evidence>
<feature type="compositionally biased region" description="Low complexity" evidence="1">
    <location>
        <begin position="51"/>
        <end position="65"/>
    </location>
</feature>
<dbReference type="KEGG" id="lab:LA76x_0994"/>
<dbReference type="SUPFAM" id="SSF110997">
    <property type="entry name" value="Sporulation related repeat"/>
    <property type="match status" value="1"/>
</dbReference>
<dbReference type="KEGG" id="laq:GLA29479_2159"/>
<accession>A0A0S2F6N4</accession>
<dbReference type="GO" id="GO:0042834">
    <property type="term" value="F:peptidoglycan binding"/>
    <property type="evidence" value="ECO:0007669"/>
    <property type="project" value="InterPro"/>
</dbReference>
<name>A0A0S2F6N4_LYSAN</name>
<dbReference type="InterPro" id="IPR007730">
    <property type="entry name" value="SPOR-like_dom"/>
</dbReference>
<proteinExistence type="predicted"/>
<dbReference type="STRING" id="84531.LA76x_0994"/>
<evidence type="ECO:0000259" key="2">
    <source>
        <dbReference type="PROSITE" id="PS51724"/>
    </source>
</evidence>
<reference evidence="3 4" key="1">
    <citation type="journal article" date="2015" name="BMC Genomics">
        <title>Comparative genomics and metabolic profiling of the genus Lysobacter.</title>
        <authorList>
            <person name="de Bruijn I."/>
            <person name="Cheng X."/>
            <person name="de Jager V."/>
            <person name="Exposito R.G."/>
            <person name="Watrous J."/>
            <person name="Patel N."/>
            <person name="Postma J."/>
            <person name="Dorrestein P.C."/>
            <person name="Kobayashi D."/>
            <person name="Raaijmakers J.M."/>
        </authorList>
    </citation>
    <scope>NUCLEOTIDE SEQUENCE [LARGE SCALE GENOMIC DNA]</scope>
    <source>
        <strain evidence="3 4">76</strain>
    </source>
</reference>
<evidence type="ECO:0000313" key="3">
    <source>
        <dbReference type="EMBL" id="ALN79155.1"/>
    </source>
</evidence>
<dbReference type="PATRIC" id="fig|84531.7.peg.2118"/>
<dbReference type="EMBL" id="CP011129">
    <property type="protein sequence ID" value="ALN79155.1"/>
    <property type="molecule type" value="Genomic_DNA"/>
</dbReference>
<dbReference type="Gene3D" id="3.30.70.1070">
    <property type="entry name" value="Sporulation related repeat"/>
    <property type="match status" value="1"/>
</dbReference>
<dbReference type="RefSeq" id="WP_057916810.1">
    <property type="nucleotide sequence ID" value="NZ_CP011129.1"/>
</dbReference>
<dbReference type="Pfam" id="PF05036">
    <property type="entry name" value="SPOR"/>
    <property type="match status" value="1"/>
</dbReference>
<dbReference type="OrthoDB" id="5986009at2"/>
<feature type="region of interest" description="Disordered" evidence="1">
    <location>
        <begin position="51"/>
        <end position="120"/>
    </location>
</feature>
<dbReference type="InterPro" id="IPR036680">
    <property type="entry name" value="SPOR-like_sf"/>
</dbReference>
<organism evidence="3 4">
    <name type="scientific">Lysobacter antibioticus</name>
    <dbReference type="NCBI Taxonomy" id="84531"/>
    <lineage>
        <taxon>Bacteria</taxon>
        <taxon>Pseudomonadati</taxon>
        <taxon>Pseudomonadota</taxon>
        <taxon>Gammaproteobacteria</taxon>
        <taxon>Lysobacterales</taxon>
        <taxon>Lysobacteraceae</taxon>
        <taxon>Lysobacter</taxon>
    </lineage>
</organism>
<protein>
    <submittedName>
        <fullName evidence="3">Sporulation related domain protein</fullName>
    </submittedName>
</protein>
<dbReference type="Proteomes" id="UP000060787">
    <property type="component" value="Chromosome"/>
</dbReference>
<sequence length="284" mass="28255">MLVRALIVLLIALNIGVAAWWVARPVPAAAAEEKLPLGVARLQLAGESAPAAQAGTTAPSAPPAALVDSAGKLPASNAAPPQTDQTEAAKAEAAAAKLDAASGTPPAAPPPTAATPTAATPVPAVAETAKAQCFSIGPFADAAAADAARAKLQPLAQKLATRAQAGTSNPSRGWRVYLPPAASAEAAQATAQRIRAAGFSDLFVMGGGGADANGIALGRFRSEESARKRASSLSEAGFPARVEALGETVSATWIDAATTTSNGDALRRAAGAQRWRTVSCGTLG</sequence>
<keyword evidence="4" id="KW-1185">Reference proteome</keyword>
<gene>
    <name evidence="3" type="ORF">LA76x_0994</name>
</gene>
<evidence type="ECO:0000256" key="1">
    <source>
        <dbReference type="SAM" id="MobiDB-lite"/>
    </source>
</evidence>
<dbReference type="AlphaFoldDB" id="A0A0S2F6N4"/>